<comment type="caution">
    <text evidence="7">The sequence shown here is derived from an EMBL/GenBank/DDBJ whole genome shotgun (WGS) entry which is preliminary data.</text>
</comment>
<name>A0A0M8MXY4_9BASI</name>
<evidence type="ECO:0000313" key="7">
    <source>
        <dbReference type="EMBL" id="KOS16584.1"/>
    </source>
</evidence>
<evidence type="ECO:0000256" key="3">
    <source>
        <dbReference type="ARBA" id="ARBA00022679"/>
    </source>
</evidence>
<dbReference type="Gene3D" id="3.40.50.150">
    <property type="entry name" value="Vaccinia Virus protein VP39"/>
    <property type="match status" value="1"/>
</dbReference>
<dbReference type="RefSeq" id="XP_017994216.1">
    <property type="nucleotide sequence ID" value="XM_018137497.1"/>
</dbReference>
<dbReference type="InterPro" id="IPR029063">
    <property type="entry name" value="SAM-dependent_MTases_sf"/>
</dbReference>
<dbReference type="EMBL" id="LGAV01000001">
    <property type="protein sequence ID" value="KOS16584.1"/>
    <property type="molecule type" value="Genomic_DNA"/>
</dbReference>
<dbReference type="PROSITE" id="PS51560">
    <property type="entry name" value="SAM_MT_NNT1"/>
    <property type="match status" value="1"/>
</dbReference>
<keyword evidence="8" id="KW-1185">Reference proteome</keyword>
<dbReference type="Proteomes" id="UP000037751">
    <property type="component" value="Unassembled WGS sequence"/>
</dbReference>
<dbReference type="PANTHER" id="PTHR14614">
    <property type="entry name" value="HEPATOCELLULAR CARCINOMA-ASSOCIATED ANTIGEN"/>
    <property type="match status" value="1"/>
</dbReference>
<dbReference type="OrthoDB" id="46564at2759"/>
<dbReference type="InterPro" id="IPR025784">
    <property type="entry name" value="EFM7"/>
</dbReference>
<keyword evidence="3 5" id="KW-0808">Transferase</keyword>
<dbReference type="AlphaFoldDB" id="A0A0M8MXY4"/>
<evidence type="ECO:0000256" key="5">
    <source>
        <dbReference type="HAMAP-Rule" id="MF_03223"/>
    </source>
</evidence>
<feature type="binding site" evidence="5">
    <location>
        <position position="53"/>
    </location>
    <ligand>
        <name>S-adenosyl-L-methionine</name>
        <dbReference type="ChEBI" id="CHEBI:59789"/>
    </ligand>
</feature>
<comment type="subcellular location">
    <subcellularLocation>
        <location evidence="5">Cytoplasm</location>
    </subcellularLocation>
</comment>
<dbReference type="GeneID" id="28729373"/>
<evidence type="ECO:0000313" key="8">
    <source>
        <dbReference type="Proteomes" id="UP000037751"/>
    </source>
</evidence>
<reference evidence="7 8" key="1">
    <citation type="submission" date="2015-07" db="EMBL/GenBank/DDBJ databases">
        <title>Draft Genome Sequence of Malassezia furfur CBS1878 and Malassezia pachydermatis CBS1879.</title>
        <authorList>
            <person name="Triana S."/>
            <person name="Ohm R."/>
            <person name="Gonzalez A."/>
            <person name="DeCock H."/>
            <person name="Restrepo S."/>
            <person name="Celis A."/>
        </authorList>
    </citation>
    <scope>NUCLEOTIDE SEQUENCE [LARGE SCALE GENOMIC DNA]</scope>
    <source>
        <strain evidence="7 8">CBS 1879</strain>
    </source>
</reference>
<evidence type="ECO:0000256" key="4">
    <source>
        <dbReference type="ARBA" id="ARBA00022691"/>
    </source>
</evidence>
<dbReference type="GO" id="GO:0071885">
    <property type="term" value="F:N-terminal protein N-methyltransferase activity"/>
    <property type="evidence" value="ECO:0007669"/>
    <property type="project" value="UniProtKB-UniRule"/>
</dbReference>
<dbReference type="GO" id="GO:0005737">
    <property type="term" value="C:cytoplasm"/>
    <property type="evidence" value="ECO:0007669"/>
    <property type="project" value="UniProtKB-SubCell"/>
</dbReference>
<feature type="binding site" evidence="5">
    <location>
        <position position="152"/>
    </location>
    <ligand>
        <name>S-adenosyl-L-methionine</name>
        <dbReference type="ChEBI" id="CHEBI:59789"/>
    </ligand>
</feature>
<feature type="binding site" evidence="5">
    <location>
        <position position="131"/>
    </location>
    <ligand>
        <name>S-adenosyl-L-methionine</name>
        <dbReference type="ChEBI" id="CHEBI:59789"/>
    </ligand>
</feature>
<gene>
    <name evidence="5" type="primary">EFM7</name>
    <name evidence="7" type="ORF">Malapachy_3017</name>
</gene>
<sequence length="242" mass="26920">MSDEGESWALFEEPKDFRPPTPPPTETQHVMKNGSVIRLRLVGTHPLWGHYLWNAAPTLTNYLEDHPALVKNQAVLELGAAAALPSIGCVKMGAQSVVATDYPDPDLMGNVRYNLTHNQCEPTGVAEGYIWGTDPASLLAHAPNGFGLILMSDLIFNHQAHPALMNTVDQCLASTPNAQVLVFFSHHRPHLVDRDLAFFDVARERGYVCDKIQEWILQPMFPEDPGDEHVRATVHGYTIRRP</sequence>
<comment type="similarity">
    <text evidence="5">Belongs to the class I-like SAM-binding methyltransferase superfamily. EFM7 family.</text>
</comment>
<dbReference type="PANTHER" id="PTHR14614:SF10">
    <property type="entry name" value="PROTEIN N-TERMINAL AND LYSINE N-METHYLTRANSFERASE EFM7"/>
    <property type="match status" value="1"/>
</dbReference>
<dbReference type="VEuPathDB" id="FungiDB:Malapachy_3017"/>
<dbReference type="InterPro" id="IPR019410">
    <property type="entry name" value="Methyltransf_16"/>
</dbReference>
<dbReference type="GO" id="GO:0032259">
    <property type="term" value="P:methylation"/>
    <property type="evidence" value="ECO:0007669"/>
    <property type="project" value="UniProtKB-KW"/>
</dbReference>
<dbReference type="HAMAP" id="MF_03223">
    <property type="entry name" value="Methyltr_EFM7"/>
    <property type="match status" value="1"/>
</dbReference>
<dbReference type="SUPFAM" id="SSF53335">
    <property type="entry name" value="S-adenosyl-L-methionine-dependent methyltransferases"/>
    <property type="match status" value="1"/>
</dbReference>
<feature type="region of interest" description="Disordered" evidence="6">
    <location>
        <begin position="1"/>
        <end position="28"/>
    </location>
</feature>
<dbReference type="Pfam" id="PF10294">
    <property type="entry name" value="Methyltransf_16"/>
    <property type="match status" value="1"/>
</dbReference>
<evidence type="ECO:0000256" key="6">
    <source>
        <dbReference type="SAM" id="MobiDB-lite"/>
    </source>
</evidence>
<organism evidence="7 8">
    <name type="scientific">Malassezia pachydermatis</name>
    <dbReference type="NCBI Taxonomy" id="77020"/>
    <lineage>
        <taxon>Eukaryota</taxon>
        <taxon>Fungi</taxon>
        <taxon>Dikarya</taxon>
        <taxon>Basidiomycota</taxon>
        <taxon>Ustilaginomycotina</taxon>
        <taxon>Malasseziomycetes</taxon>
        <taxon>Malasseziales</taxon>
        <taxon>Malasseziaceae</taxon>
        <taxon>Malassezia</taxon>
    </lineage>
</organism>
<protein>
    <recommendedName>
        <fullName evidence="5">Protein N-terminal and lysine N-methyltransferase EFM7</fullName>
        <ecNumber evidence="5">2.1.1.-</ecNumber>
    </recommendedName>
    <alternativeName>
        <fullName evidence="5">Elongation factor methyltransferase 7</fullName>
    </alternativeName>
</protein>
<comment type="function">
    <text evidence="5">S-adenosyl-L-methionine-dependent protein methyltransferase that trimethylates the N-terminal glycine 'Gly-2' of elongation factor 1-alpha, before also catalyzing the mono- and dimethylation of 'Lys-3'.</text>
</comment>
<dbReference type="EC" id="2.1.1.-" evidence="5"/>
<keyword evidence="1 5" id="KW-0963">Cytoplasm</keyword>
<dbReference type="GO" id="GO:0016279">
    <property type="term" value="F:protein-lysine N-methyltransferase activity"/>
    <property type="evidence" value="ECO:0007669"/>
    <property type="project" value="UniProtKB-UniRule"/>
</dbReference>
<proteinExistence type="inferred from homology"/>
<feature type="binding site" evidence="5">
    <location>
        <begin position="79"/>
        <end position="81"/>
    </location>
    <ligand>
        <name>S-adenosyl-L-methionine</name>
        <dbReference type="ChEBI" id="CHEBI:59789"/>
    </ligand>
</feature>
<evidence type="ECO:0000256" key="1">
    <source>
        <dbReference type="ARBA" id="ARBA00022490"/>
    </source>
</evidence>
<keyword evidence="4 5" id="KW-0949">S-adenosyl-L-methionine</keyword>
<feature type="binding site" evidence="5">
    <location>
        <position position="101"/>
    </location>
    <ligand>
        <name>S-adenosyl-L-methionine</name>
        <dbReference type="ChEBI" id="CHEBI:59789"/>
    </ligand>
</feature>
<keyword evidence="2 5" id="KW-0489">Methyltransferase</keyword>
<accession>A0A0M8MXY4</accession>
<dbReference type="STRING" id="77020.A0A0M8MXY4"/>
<evidence type="ECO:0000256" key="2">
    <source>
        <dbReference type="ARBA" id="ARBA00022603"/>
    </source>
</evidence>